<proteinExistence type="predicted"/>
<dbReference type="AlphaFoldDB" id="A0A9X0AG00"/>
<comment type="caution">
    <text evidence="3">The sequence shown here is derived from an EMBL/GenBank/DDBJ whole genome shotgun (WGS) entry which is preliminary data.</text>
</comment>
<evidence type="ECO:0000313" key="3">
    <source>
        <dbReference type="EMBL" id="KAJ8062120.1"/>
    </source>
</evidence>
<gene>
    <name evidence="3" type="ORF">OCU04_008681</name>
</gene>
<dbReference type="InterPro" id="IPR032880">
    <property type="entry name" value="CSC1/OSCA1-like_N"/>
</dbReference>
<feature type="transmembrane region" description="Helical" evidence="1">
    <location>
        <begin position="29"/>
        <end position="48"/>
    </location>
</feature>
<keyword evidence="1" id="KW-1133">Transmembrane helix</keyword>
<keyword evidence="4" id="KW-1185">Reference proteome</keyword>
<sequence>MSRINAIGGGNQKELDILSFSNVVDKNRYYAHALVAWVFLSFVMVMITRETMFFINVRRYYMLVPFNATKISSKTVLFTFIPERYLSESALKRVL</sequence>
<evidence type="ECO:0000313" key="4">
    <source>
        <dbReference type="Proteomes" id="UP001152300"/>
    </source>
</evidence>
<organism evidence="3 4">
    <name type="scientific">Sclerotinia nivalis</name>
    <dbReference type="NCBI Taxonomy" id="352851"/>
    <lineage>
        <taxon>Eukaryota</taxon>
        <taxon>Fungi</taxon>
        <taxon>Dikarya</taxon>
        <taxon>Ascomycota</taxon>
        <taxon>Pezizomycotina</taxon>
        <taxon>Leotiomycetes</taxon>
        <taxon>Helotiales</taxon>
        <taxon>Sclerotiniaceae</taxon>
        <taxon>Sclerotinia</taxon>
    </lineage>
</organism>
<dbReference type="Pfam" id="PF13967">
    <property type="entry name" value="RSN1_TM"/>
    <property type="match status" value="1"/>
</dbReference>
<feature type="domain" description="CSC1/OSCA1-like N-terminal transmembrane" evidence="2">
    <location>
        <begin position="4"/>
        <end position="50"/>
    </location>
</feature>
<evidence type="ECO:0000259" key="2">
    <source>
        <dbReference type="Pfam" id="PF13967"/>
    </source>
</evidence>
<dbReference type="EMBL" id="JAPEIS010000010">
    <property type="protein sequence ID" value="KAJ8062120.1"/>
    <property type="molecule type" value="Genomic_DNA"/>
</dbReference>
<accession>A0A9X0AG00</accession>
<keyword evidence="1" id="KW-0812">Transmembrane</keyword>
<dbReference type="OrthoDB" id="1076608at2759"/>
<name>A0A9X0AG00_9HELO</name>
<evidence type="ECO:0000256" key="1">
    <source>
        <dbReference type="SAM" id="Phobius"/>
    </source>
</evidence>
<keyword evidence="1" id="KW-0472">Membrane</keyword>
<protein>
    <recommendedName>
        <fullName evidence="2">CSC1/OSCA1-like N-terminal transmembrane domain-containing protein</fullName>
    </recommendedName>
</protein>
<dbReference type="Proteomes" id="UP001152300">
    <property type="component" value="Unassembled WGS sequence"/>
</dbReference>
<reference evidence="3" key="1">
    <citation type="submission" date="2022-11" db="EMBL/GenBank/DDBJ databases">
        <title>Genome Resource of Sclerotinia nivalis Strain SnTB1, a Plant Pathogen Isolated from American Ginseng.</title>
        <authorList>
            <person name="Fan S."/>
        </authorList>
    </citation>
    <scope>NUCLEOTIDE SEQUENCE</scope>
    <source>
        <strain evidence="3">SnTB1</strain>
    </source>
</reference>